<feature type="signal peptide" evidence="1">
    <location>
        <begin position="1"/>
        <end position="17"/>
    </location>
</feature>
<dbReference type="InterPro" id="IPR036610">
    <property type="entry name" value="PEBP-like_sf"/>
</dbReference>
<reference evidence="2" key="1">
    <citation type="journal article" date="2020" name="Stud. Mycol.">
        <title>101 Dothideomycetes genomes: a test case for predicting lifestyles and emergence of pathogens.</title>
        <authorList>
            <person name="Haridas S."/>
            <person name="Albert R."/>
            <person name="Binder M."/>
            <person name="Bloem J."/>
            <person name="Labutti K."/>
            <person name="Salamov A."/>
            <person name="Andreopoulos B."/>
            <person name="Baker S."/>
            <person name="Barry K."/>
            <person name="Bills G."/>
            <person name="Bluhm B."/>
            <person name="Cannon C."/>
            <person name="Castanera R."/>
            <person name="Culley D."/>
            <person name="Daum C."/>
            <person name="Ezra D."/>
            <person name="Gonzalez J."/>
            <person name="Henrissat B."/>
            <person name="Kuo A."/>
            <person name="Liang C."/>
            <person name="Lipzen A."/>
            <person name="Lutzoni F."/>
            <person name="Magnuson J."/>
            <person name="Mondo S."/>
            <person name="Nolan M."/>
            <person name="Ohm R."/>
            <person name="Pangilinan J."/>
            <person name="Park H.-J."/>
            <person name="Ramirez L."/>
            <person name="Alfaro M."/>
            <person name="Sun H."/>
            <person name="Tritt A."/>
            <person name="Yoshinaga Y."/>
            <person name="Zwiers L.-H."/>
            <person name="Turgeon B."/>
            <person name="Goodwin S."/>
            <person name="Spatafora J."/>
            <person name="Crous P."/>
            <person name="Grigoriev I."/>
        </authorList>
    </citation>
    <scope>NUCLEOTIDE SEQUENCE</scope>
    <source>
        <strain evidence="2">CBS 101060</strain>
    </source>
</reference>
<dbReference type="InterPro" id="IPR008914">
    <property type="entry name" value="PEBP"/>
</dbReference>
<comment type="caution">
    <text evidence="2">The sequence shown here is derived from an EMBL/GenBank/DDBJ whole genome shotgun (WGS) entry which is preliminary data.</text>
</comment>
<dbReference type="Gene3D" id="3.90.280.10">
    <property type="entry name" value="PEBP-like"/>
    <property type="match status" value="1"/>
</dbReference>
<keyword evidence="3" id="KW-1185">Reference proteome</keyword>
<dbReference type="AlphaFoldDB" id="A0A9P4SCK2"/>
<dbReference type="GO" id="GO:0030414">
    <property type="term" value="F:peptidase inhibitor activity"/>
    <property type="evidence" value="ECO:0007669"/>
    <property type="project" value="TreeGrafter"/>
</dbReference>
<gene>
    <name evidence="2" type="ORF">M501DRAFT_1057283</name>
</gene>
<dbReference type="PANTHER" id="PTHR11362">
    <property type="entry name" value="PHOSPHATIDYLETHANOLAMINE-BINDING PROTEIN"/>
    <property type="match status" value="1"/>
</dbReference>
<dbReference type="OrthoDB" id="2506647at2759"/>
<protein>
    <submittedName>
        <fullName evidence="2">PEBP-like protein</fullName>
    </submittedName>
</protein>
<dbReference type="GO" id="GO:0030162">
    <property type="term" value="P:regulation of proteolysis"/>
    <property type="evidence" value="ECO:0007669"/>
    <property type="project" value="TreeGrafter"/>
</dbReference>
<organism evidence="2 3">
    <name type="scientific">Patellaria atrata CBS 101060</name>
    <dbReference type="NCBI Taxonomy" id="1346257"/>
    <lineage>
        <taxon>Eukaryota</taxon>
        <taxon>Fungi</taxon>
        <taxon>Dikarya</taxon>
        <taxon>Ascomycota</taxon>
        <taxon>Pezizomycotina</taxon>
        <taxon>Dothideomycetes</taxon>
        <taxon>Dothideomycetes incertae sedis</taxon>
        <taxon>Patellariales</taxon>
        <taxon>Patellariaceae</taxon>
        <taxon>Patellaria</taxon>
    </lineage>
</organism>
<dbReference type="PANTHER" id="PTHR11362:SF141">
    <property type="entry name" value="PHOSPHATIDYLETHANOLAMINE-BINDING PROTEIN"/>
    <property type="match status" value="1"/>
</dbReference>
<sequence>MRLSSLLALAFASVGLAETPPGFVHQVPGRLDVIYGTNVVDPPGERFTKQQTATMPTYGTSDVPLNGTYLIMMIDIDLPANFGGLPAGQRGIVLHGLFRDVKYNGRQSSTGSYILAPGTGTQPSSYFGPSPPAENPPHPHNYIELLFDQPANFAVPASEQQVVNARLPFNYTRFVAAAALQPPIRANYFTVQG</sequence>
<dbReference type="Pfam" id="PF01161">
    <property type="entry name" value="PBP"/>
    <property type="match status" value="1"/>
</dbReference>
<proteinExistence type="predicted"/>
<dbReference type="SUPFAM" id="SSF49777">
    <property type="entry name" value="PEBP-like"/>
    <property type="match status" value="1"/>
</dbReference>
<name>A0A9P4SCK2_9PEZI</name>
<dbReference type="InterPro" id="IPR035810">
    <property type="entry name" value="PEBP_euk"/>
</dbReference>
<evidence type="ECO:0000313" key="2">
    <source>
        <dbReference type="EMBL" id="KAF2839979.1"/>
    </source>
</evidence>
<dbReference type="GO" id="GO:0005543">
    <property type="term" value="F:phospholipid binding"/>
    <property type="evidence" value="ECO:0007669"/>
    <property type="project" value="TreeGrafter"/>
</dbReference>
<dbReference type="GO" id="GO:0046578">
    <property type="term" value="P:regulation of Ras protein signal transduction"/>
    <property type="evidence" value="ECO:0007669"/>
    <property type="project" value="TreeGrafter"/>
</dbReference>
<dbReference type="CDD" id="cd00866">
    <property type="entry name" value="PEBP_euk"/>
    <property type="match status" value="1"/>
</dbReference>
<accession>A0A9P4SCK2</accession>
<dbReference type="EMBL" id="MU006094">
    <property type="protein sequence ID" value="KAF2839979.1"/>
    <property type="molecule type" value="Genomic_DNA"/>
</dbReference>
<feature type="chain" id="PRO_5040454117" evidence="1">
    <location>
        <begin position="18"/>
        <end position="193"/>
    </location>
</feature>
<evidence type="ECO:0000313" key="3">
    <source>
        <dbReference type="Proteomes" id="UP000799429"/>
    </source>
</evidence>
<evidence type="ECO:0000256" key="1">
    <source>
        <dbReference type="SAM" id="SignalP"/>
    </source>
</evidence>
<keyword evidence="1" id="KW-0732">Signal</keyword>
<dbReference type="Proteomes" id="UP000799429">
    <property type="component" value="Unassembled WGS sequence"/>
</dbReference>